<gene>
    <name evidence="6" type="ORF">CJU94_35015</name>
</gene>
<evidence type="ECO:0000313" key="6">
    <source>
        <dbReference type="EMBL" id="ASW03395.1"/>
    </source>
</evidence>
<evidence type="ECO:0000256" key="3">
    <source>
        <dbReference type="ARBA" id="ARBA00023163"/>
    </source>
</evidence>
<keyword evidence="2" id="KW-0238">DNA-binding</keyword>
<geneLocation type="plasmid" evidence="6 7">
    <name>pBN1</name>
</geneLocation>
<dbReference type="SMART" id="SM00342">
    <property type="entry name" value="HTH_ARAC"/>
    <property type="match status" value="1"/>
</dbReference>
<dbReference type="InterPro" id="IPR050204">
    <property type="entry name" value="AraC_XylS_family_regulators"/>
</dbReference>
<dbReference type="InterPro" id="IPR020449">
    <property type="entry name" value="Tscrpt_reg_AraC-type_HTH"/>
</dbReference>
<dbReference type="AlphaFoldDB" id="A0A248VWZ5"/>
<dbReference type="RefSeq" id="WP_095423223.1">
    <property type="nucleotide sequence ID" value="NZ_CP022991.1"/>
</dbReference>
<protein>
    <submittedName>
        <fullName evidence="6">AraC family transcriptional regulator</fullName>
    </submittedName>
</protein>
<keyword evidence="3" id="KW-0804">Transcription</keyword>
<dbReference type="Gene3D" id="1.10.10.60">
    <property type="entry name" value="Homeodomain-like"/>
    <property type="match status" value="2"/>
</dbReference>
<sequence length="326" mass="35120">MLVSATYLRDSAEMSADPLSDILKLTNAESLVTGGFTAGGPWAIRFPAPTTIKFFAVVRGHCWASIDGEQAPVRFGEGDVGLMAAPRSFVLASEPGVVPVDAMTLFSPAGKSTAQLGDGNEFAHIGGHVLLDVKSGLLLANVLPAWIRIDAAKTHAATFRWLLDQLVGERADDQPGARLASAHLAQLLFIQILRAHMETAAVMPPGWFRAMSDRRLAPAMALMHDEPARSWHLEELADACAMSRTTFALRFRTAAGVAPLTYLAEWRMRLAERALREDKSPVSLIAQSIGYASESAFSNAFKRMTGHSPRDYRNSASLSGTSSAAE</sequence>
<dbReference type="PANTHER" id="PTHR46796:SF7">
    <property type="entry name" value="ARAC FAMILY TRANSCRIPTIONAL REGULATOR"/>
    <property type="match status" value="1"/>
</dbReference>
<keyword evidence="7" id="KW-1185">Reference proteome</keyword>
<dbReference type="EMBL" id="CP022991">
    <property type="protein sequence ID" value="ASW03395.1"/>
    <property type="molecule type" value="Genomic_DNA"/>
</dbReference>
<evidence type="ECO:0000259" key="5">
    <source>
        <dbReference type="PROSITE" id="PS01124"/>
    </source>
</evidence>
<reference evidence="6 7" key="1">
    <citation type="submission" date="2017-08" db="EMBL/GenBank/DDBJ databases">
        <title>Identification and genetic characteristics of simultaneous BTEX- and naphthalene-degrading Paraburkholderia sp. BN5 isolated from petroleum-contaminated soil.</title>
        <authorList>
            <person name="Lee Y."/>
            <person name="Jeon C.O."/>
        </authorList>
    </citation>
    <scope>NUCLEOTIDE SEQUENCE [LARGE SCALE GENOMIC DNA]</scope>
    <source>
        <strain evidence="6 7">BN5</strain>
        <plasmid evidence="6 7">pBN1</plasmid>
    </source>
</reference>
<dbReference type="Pfam" id="PF12852">
    <property type="entry name" value="Cupin_6"/>
    <property type="match status" value="1"/>
</dbReference>
<accession>A0A248VWZ5</accession>
<dbReference type="OrthoDB" id="9789899at2"/>
<dbReference type="InterPro" id="IPR018060">
    <property type="entry name" value="HTH_AraC"/>
</dbReference>
<dbReference type="SUPFAM" id="SSF46689">
    <property type="entry name" value="Homeodomain-like"/>
    <property type="match status" value="2"/>
</dbReference>
<keyword evidence="6" id="KW-0614">Plasmid</keyword>
<proteinExistence type="predicted"/>
<dbReference type="KEGG" id="parb:CJU94_35015"/>
<feature type="domain" description="HTH araC/xylS-type" evidence="5">
    <location>
        <begin position="217"/>
        <end position="315"/>
    </location>
</feature>
<dbReference type="PRINTS" id="PR00032">
    <property type="entry name" value="HTHARAC"/>
</dbReference>
<evidence type="ECO:0000256" key="4">
    <source>
        <dbReference type="SAM" id="MobiDB-lite"/>
    </source>
</evidence>
<evidence type="ECO:0000313" key="7">
    <source>
        <dbReference type="Proteomes" id="UP000215158"/>
    </source>
</evidence>
<feature type="region of interest" description="Disordered" evidence="4">
    <location>
        <begin position="305"/>
        <end position="326"/>
    </location>
</feature>
<dbReference type="Proteomes" id="UP000215158">
    <property type="component" value="Plasmid pBN1"/>
</dbReference>
<evidence type="ECO:0000256" key="1">
    <source>
        <dbReference type="ARBA" id="ARBA00023015"/>
    </source>
</evidence>
<name>A0A248VWZ5_9BURK</name>
<feature type="compositionally biased region" description="Polar residues" evidence="4">
    <location>
        <begin position="314"/>
        <end position="326"/>
    </location>
</feature>
<dbReference type="InterPro" id="IPR032783">
    <property type="entry name" value="AraC_lig"/>
</dbReference>
<dbReference type="Pfam" id="PF12833">
    <property type="entry name" value="HTH_18"/>
    <property type="match status" value="1"/>
</dbReference>
<dbReference type="GO" id="GO:0043565">
    <property type="term" value="F:sequence-specific DNA binding"/>
    <property type="evidence" value="ECO:0007669"/>
    <property type="project" value="InterPro"/>
</dbReference>
<evidence type="ECO:0000256" key="2">
    <source>
        <dbReference type="ARBA" id="ARBA00023125"/>
    </source>
</evidence>
<dbReference type="GO" id="GO:0003700">
    <property type="term" value="F:DNA-binding transcription factor activity"/>
    <property type="evidence" value="ECO:0007669"/>
    <property type="project" value="InterPro"/>
</dbReference>
<keyword evidence="1" id="KW-0805">Transcription regulation</keyword>
<dbReference type="PROSITE" id="PS01124">
    <property type="entry name" value="HTH_ARAC_FAMILY_2"/>
    <property type="match status" value="1"/>
</dbReference>
<dbReference type="InterPro" id="IPR009057">
    <property type="entry name" value="Homeodomain-like_sf"/>
</dbReference>
<organism evidence="6 7">
    <name type="scientific">Paraburkholderia aromaticivorans</name>
    <dbReference type="NCBI Taxonomy" id="2026199"/>
    <lineage>
        <taxon>Bacteria</taxon>
        <taxon>Pseudomonadati</taxon>
        <taxon>Pseudomonadota</taxon>
        <taxon>Betaproteobacteria</taxon>
        <taxon>Burkholderiales</taxon>
        <taxon>Burkholderiaceae</taxon>
        <taxon>Paraburkholderia</taxon>
    </lineage>
</organism>
<dbReference type="PANTHER" id="PTHR46796">
    <property type="entry name" value="HTH-TYPE TRANSCRIPTIONAL ACTIVATOR RHAS-RELATED"/>
    <property type="match status" value="1"/>
</dbReference>